<dbReference type="GeneID" id="87887753"/>
<dbReference type="SUPFAM" id="SSF51905">
    <property type="entry name" value="FAD/NAD(P)-binding domain"/>
    <property type="match status" value="1"/>
</dbReference>
<dbReference type="EMBL" id="JAUDZG010000002">
    <property type="protein sequence ID" value="KAK3309272.1"/>
    <property type="molecule type" value="Genomic_DNA"/>
</dbReference>
<comment type="similarity">
    <text evidence="2">Belongs to the MSOX/MTOX family.</text>
</comment>
<evidence type="ECO:0000256" key="1">
    <source>
        <dbReference type="ARBA" id="ARBA00001974"/>
    </source>
</evidence>
<keyword evidence="4" id="KW-0274">FAD</keyword>
<proteinExistence type="inferred from homology"/>
<organism evidence="7 8">
    <name type="scientific">Chaetomium strumarium</name>
    <dbReference type="NCBI Taxonomy" id="1170767"/>
    <lineage>
        <taxon>Eukaryota</taxon>
        <taxon>Fungi</taxon>
        <taxon>Dikarya</taxon>
        <taxon>Ascomycota</taxon>
        <taxon>Pezizomycotina</taxon>
        <taxon>Sordariomycetes</taxon>
        <taxon>Sordariomycetidae</taxon>
        <taxon>Sordariales</taxon>
        <taxon>Chaetomiaceae</taxon>
        <taxon>Chaetomium</taxon>
    </lineage>
</organism>
<dbReference type="InterPro" id="IPR045170">
    <property type="entry name" value="MTOX"/>
</dbReference>
<evidence type="ECO:0000256" key="2">
    <source>
        <dbReference type="ARBA" id="ARBA00010989"/>
    </source>
</evidence>
<keyword evidence="3" id="KW-0285">Flavoprotein</keyword>
<evidence type="ECO:0000313" key="8">
    <source>
        <dbReference type="Proteomes" id="UP001273166"/>
    </source>
</evidence>
<dbReference type="PRINTS" id="PR00420">
    <property type="entry name" value="RNGMNOXGNASE"/>
</dbReference>
<accession>A0AAJ0M4Z9</accession>
<keyword evidence="5" id="KW-0560">Oxidoreductase</keyword>
<dbReference type="AlphaFoldDB" id="A0AAJ0M4Z9"/>
<sequence>MTDTGKMTPDSSILIAGAGTFGLSTAYHLAKAGYKNITVLEKSPTIPSPLSAGNDLNKILRAEYEDPFYTNLALQAMREWKHNPVFAPYYHETGYLLCTSAAAPEKSKRSLAKSLSSISSHPAWQGGVIHPVNERDDIRTLAPALDGPMHGWTGYLNKLAGYAHAADALRATHAACRALGVTFHLGDGVMELLYKDHTNNVCIGARAASGAVHTADVVVLALGAALGTVLGLVGRQITARAWSVGHVQLSEEEAGRLKGIPVTYARDLGFFFEPDEKTRLLKVCPAGAGYTNFVKNDSEASPVSVPPEDSGWIPASDEATIRKLLGETLPALADRPIVDKKLCWCADTADTEYIIDFVPGKTGVMVVSGDSGHAYKMLPVVGSWVKDVLEGGSQDIPRWRWKAGQDAGGDVSWRVGESVDIKDVQDKVRG</sequence>
<comment type="cofactor">
    <cofactor evidence="1">
        <name>FAD</name>
        <dbReference type="ChEBI" id="CHEBI:57692"/>
    </cofactor>
</comment>
<dbReference type="PANTHER" id="PTHR10961:SF26">
    <property type="entry name" value="L-SACCHAROPINE OXIDASE"/>
    <property type="match status" value="1"/>
</dbReference>
<protein>
    <submittedName>
        <fullName evidence="7">FAD dependent oxidoreductase</fullName>
    </submittedName>
</protein>
<evidence type="ECO:0000259" key="6">
    <source>
        <dbReference type="Pfam" id="PF01266"/>
    </source>
</evidence>
<dbReference type="InterPro" id="IPR006076">
    <property type="entry name" value="FAD-dep_OxRdtase"/>
</dbReference>
<name>A0AAJ0M4Z9_9PEZI</name>
<dbReference type="GO" id="GO:0008115">
    <property type="term" value="F:sarcosine oxidase activity"/>
    <property type="evidence" value="ECO:0007669"/>
    <property type="project" value="TreeGrafter"/>
</dbReference>
<evidence type="ECO:0000313" key="7">
    <source>
        <dbReference type="EMBL" id="KAK3309272.1"/>
    </source>
</evidence>
<dbReference type="Pfam" id="PF01266">
    <property type="entry name" value="DAO"/>
    <property type="match status" value="1"/>
</dbReference>
<dbReference type="PANTHER" id="PTHR10961">
    <property type="entry name" value="PEROXISOMAL SARCOSINE OXIDASE"/>
    <property type="match status" value="1"/>
</dbReference>
<dbReference type="GO" id="GO:0050660">
    <property type="term" value="F:flavin adenine dinucleotide binding"/>
    <property type="evidence" value="ECO:0007669"/>
    <property type="project" value="InterPro"/>
</dbReference>
<evidence type="ECO:0000256" key="5">
    <source>
        <dbReference type="ARBA" id="ARBA00023002"/>
    </source>
</evidence>
<reference evidence="7" key="2">
    <citation type="submission" date="2023-06" db="EMBL/GenBank/DDBJ databases">
        <authorList>
            <consortium name="Lawrence Berkeley National Laboratory"/>
            <person name="Mondo S.J."/>
            <person name="Hensen N."/>
            <person name="Bonometti L."/>
            <person name="Westerberg I."/>
            <person name="Brannstrom I.O."/>
            <person name="Guillou S."/>
            <person name="Cros-Aarteil S."/>
            <person name="Calhoun S."/>
            <person name="Haridas S."/>
            <person name="Kuo A."/>
            <person name="Pangilinan J."/>
            <person name="Riley R."/>
            <person name="Labutti K."/>
            <person name="Andreopoulos B."/>
            <person name="Lipzen A."/>
            <person name="Chen C."/>
            <person name="Yanf M."/>
            <person name="Daum C."/>
            <person name="Ng V."/>
            <person name="Clum A."/>
            <person name="Steindorff A."/>
            <person name="Ohm R."/>
            <person name="Martin F."/>
            <person name="Silar P."/>
            <person name="Natvig D."/>
            <person name="Lalanne C."/>
            <person name="Gautier V."/>
            <person name="Ament-Velasquez S.L."/>
            <person name="Kruys A."/>
            <person name="Hutchinson M.I."/>
            <person name="Powell A.J."/>
            <person name="Barry K."/>
            <person name="Miller A.N."/>
            <person name="Grigoriev I.V."/>
            <person name="Debuchy R."/>
            <person name="Gladieux P."/>
            <person name="Thoren M.H."/>
            <person name="Johannesson H."/>
        </authorList>
    </citation>
    <scope>NUCLEOTIDE SEQUENCE</scope>
    <source>
        <strain evidence="7">CBS 333.67</strain>
    </source>
</reference>
<dbReference type="Gene3D" id="3.50.50.60">
    <property type="entry name" value="FAD/NAD(P)-binding domain"/>
    <property type="match status" value="1"/>
</dbReference>
<dbReference type="InterPro" id="IPR036188">
    <property type="entry name" value="FAD/NAD-bd_sf"/>
</dbReference>
<reference evidence="7" key="1">
    <citation type="journal article" date="2023" name="Mol. Phylogenet. Evol.">
        <title>Genome-scale phylogeny and comparative genomics of the fungal order Sordariales.</title>
        <authorList>
            <person name="Hensen N."/>
            <person name="Bonometti L."/>
            <person name="Westerberg I."/>
            <person name="Brannstrom I.O."/>
            <person name="Guillou S."/>
            <person name="Cros-Aarteil S."/>
            <person name="Calhoun S."/>
            <person name="Haridas S."/>
            <person name="Kuo A."/>
            <person name="Mondo S."/>
            <person name="Pangilinan J."/>
            <person name="Riley R."/>
            <person name="LaButti K."/>
            <person name="Andreopoulos B."/>
            <person name="Lipzen A."/>
            <person name="Chen C."/>
            <person name="Yan M."/>
            <person name="Daum C."/>
            <person name="Ng V."/>
            <person name="Clum A."/>
            <person name="Steindorff A."/>
            <person name="Ohm R.A."/>
            <person name="Martin F."/>
            <person name="Silar P."/>
            <person name="Natvig D.O."/>
            <person name="Lalanne C."/>
            <person name="Gautier V."/>
            <person name="Ament-Velasquez S.L."/>
            <person name="Kruys A."/>
            <person name="Hutchinson M.I."/>
            <person name="Powell A.J."/>
            <person name="Barry K."/>
            <person name="Miller A.N."/>
            <person name="Grigoriev I.V."/>
            <person name="Debuchy R."/>
            <person name="Gladieux P."/>
            <person name="Hiltunen Thoren M."/>
            <person name="Johannesson H."/>
        </authorList>
    </citation>
    <scope>NUCLEOTIDE SEQUENCE</scope>
    <source>
        <strain evidence="7">CBS 333.67</strain>
    </source>
</reference>
<comment type="caution">
    <text evidence="7">The sequence shown here is derived from an EMBL/GenBank/DDBJ whole genome shotgun (WGS) entry which is preliminary data.</text>
</comment>
<feature type="domain" description="FAD dependent oxidoreductase" evidence="6">
    <location>
        <begin position="13"/>
        <end position="386"/>
    </location>
</feature>
<gene>
    <name evidence="7" type="ORF">B0T15DRAFT_526750</name>
</gene>
<evidence type="ECO:0000256" key="4">
    <source>
        <dbReference type="ARBA" id="ARBA00022827"/>
    </source>
</evidence>
<evidence type="ECO:0000256" key="3">
    <source>
        <dbReference type="ARBA" id="ARBA00022630"/>
    </source>
</evidence>
<dbReference type="Gene3D" id="3.30.9.10">
    <property type="entry name" value="D-Amino Acid Oxidase, subunit A, domain 2"/>
    <property type="match status" value="1"/>
</dbReference>
<dbReference type="RefSeq" id="XP_062725052.1">
    <property type="nucleotide sequence ID" value="XM_062868924.1"/>
</dbReference>
<dbReference type="Proteomes" id="UP001273166">
    <property type="component" value="Unassembled WGS sequence"/>
</dbReference>
<keyword evidence="8" id="KW-1185">Reference proteome</keyword>
<dbReference type="GO" id="GO:0051698">
    <property type="term" value="F:saccharopine oxidase activity"/>
    <property type="evidence" value="ECO:0007669"/>
    <property type="project" value="TreeGrafter"/>
</dbReference>